<keyword evidence="4" id="KW-1185">Reference proteome</keyword>
<proteinExistence type="predicted"/>
<dbReference type="Proteomes" id="UP001374579">
    <property type="component" value="Unassembled WGS sequence"/>
</dbReference>
<protein>
    <recommendedName>
        <fullName evidence="2">PiggyBac transposable element-derived protein domain-containing protein</fullName>
    </recommendedName>
</protein>
<feature type="region of interest" description="Disordered" evidence="1">
    <location>
        <begin position="1"/>
        <end position="64"/>
    </location>
</feature>
<sequence>MESSSESENEEHFVGFDIADIPVRPDAPESDIDVSDVSSVHTSDLSDWDDRNSDSESDFEEQAPVPTDRFGWASVTTPIAITPFGPRVIGPKTDDLGNNPNQLDFFFLLFKPAMIDSIVTQTNKYAREKIANKPNGIDPHWREDTTAEEVKAFFGVLILMGIHNLPRDDMYWSADDRLGVPGVNKVMSLKRYQKLKEFIHLADNDHLPDPADVNRDRLFKVRDLLDMANQSFLEHYTPDCDISIDEAMVAFKGRSTLRMYKPIKWGMKVWCAAESNTGYLLQFEVYTGRRADGTQHGLGHDVVMRLSSPFFGLHHHLYFDNFFSSVTLMTDLLAEGTYACATVRSNRVGLPVGMKQHRKLTKGQSLVFQKDNTLASVWHDKRDVNFLSTNCSNEDNSVLRWDRTQQARVAVPCPSVVKLYDQHMGGVDNSDQMRGYYNTVQKSHKYWRYLMSFVFDACINNAYILYDQTVLDKPKTRYALLDFRLDLADHLIGGFSSRKKLAPKRKAQIVNEANIGVHTLIKFDGRKRACITCKNLRRQTPTGRAVESSYGCGICQLNFCRDTCFPQHLGAVPVEEIV</sequence>
<feature type="compositionally biased region" description="Low complexity" evidence="1">
    <location>
        <begin position="35"/>
        <end position="45"/>
    </location>
</feature>
<dbReference type="EMBL" id="JBAMIC010000007">
    <property type="protein sequence ID" value="KAK7106257.1"/>
    <property type="molecule type" value="Genomic_DNA"/>
</dbReference>
<gene>
    <name evidence="3" type="ORF">V1264_017529</name>
</gene>
<evidence type="ECO:0000256" key="1">
    <source>
        <dbReference type="SAM" id="MobiDB-lite"/>
    </source>
</evidence>
<comment type="caution">
    <text evidence="3">The sequence shown here is derived from an EMBL/GenBank/DDBJ whole genome shotgun (WGS) entry which is preliminary data.</text>
</comment>
<evidence type="ECO:0000313" key="4">
    <source>
        <dbReference type="Proteomes" id="UP001374579"/>
    </source>
</evidence>
<organism evidence="3 4">
    <name type="scientific">Littorina saxatilis</name>
    <dbReference type="NCBI Taxonomy" id="31220"/>
    <lineage>
        <taxon>Eukaryota</taxon>
        <taxon>Metazoa</taxon>
        <taxon>Spiralia</taxon>
        <taxon>Lophotrochozoa</taxon>
        <taxon>Mollusca</taxon>
        <taxon>Gastropoda</taxon>
        <taxon>Caenogastropoda</taxon>
        <taxon>Littorinimorpha</taxon>
        <taxon>Littorinoidea</taxon>
        <taxon>Littorinidae</taxon>
        <taxon>Littorina</taxon>
    </lineage>
</organism>
<name>A0AAN9BIU3_9CAEN</name>
<evidence type="ECO:0000259" key="2">
    <source>
        <dbReference type="Pfam" id="PF13843"/>
    </source>
</evidence>
<dbReference type="InterPro" id="IPR029526">
    <property type="entry name" value="PGBD"/>
</dbReference>
<accession>A0AAN9BIU3</accession>
<dbReference type="Pfam" id="PF13843">
    <property type="entry name" value="DDE_Tnp_1_7"/>
    <property type="match status" value="1"/>
</dbReference>
<dbReference type="PANTHER" id="PTHR46599:SF2">
    <property type="entry name" value="PIGGYBAC TRANSPOSABLE ELEMENT-DERIVED PROTEIN 4-LIKE"/>
    <property type="match status" value="1"/>
</dbReference>
<reference evidence="3 4" key="1">
    <citation type="submission" date="2024-02" db="EMBL/GenBank/DDBJ databases">
        <title>Chromosome-scale genome assembly of the rough periwinkle Littorina saxatilis.</title>
        <authorList>
            <person name="De Jode A."/>
            <person name="Faria R."/>
            <person name="Formenti G."/>
            <person name="Sims Y."/>
            <person name="Smith T.P."/>
            <person name="Tracey A."/>
            <person name="Wood J.M.D."/>
            <person name="Zagrodzka Z.B."/>
            <person name="Johannesson K."/>
            <person name="Butlin R.K."/>
            <person name="Leder E.H."/>
        </authorList>
    </citation>
    <scope>NUCLEOTIDE SEQUENCE [LARGE SCALE GENOMIC DNA]</scope>
    <source>
        <strain evidence="3">Snail1</strain>
        <tissue evidence="3">Muscle</tissue>
    </source>
</reference>
<evidence type="ECO:0000313" key="3">
    <source>
        <dbReference type="EMBL" id="KAK7106257.1"/>
    </source>
</evidence>
<dbReference type="AlphaFoldDB" id="A0AAN9BIU3"/>
<feature type="domain" description="PiggyBac transposable element-derived protein" evidence="2">
    <location>
        <begin position="104"/>
        <end position="463"/>
    </location>
</feature>
<dbReference type="PANTHER" id="PTHR46599">
    <property type="entry name" value="PIGGYBAC TRANSPOSABLE ELEMENT-DERIVED PROTEIN 4"/>
    <property type="match status" value="1"/>
</dbReference>